<proteinExistence type="predicted"/>
<comment type="caution">
    <text evidence="1">The sequence shown here is derived from an EMBL/GenBank/DDBJ whole genome shotgun (WGS) entry which is preliminary data.</text>
</comment>
<evidence type="ECO:0000313" key="1">
    <source>
        <dbReference type="EMBL" id="MBS3021642.1"/>
    </source>
</evidence>
<dbReference type="RefSeq" id="WP_211459208.1">
    <property type="nucleotide sequence ID" value="NZ_JAANES010000006.1"/>
</dbReference>
<dbReference type="Proteomes" id="UP001647436">
    <property type="component" value="Unassembled WGS sequence"/>
</dbReference>
<protein>
    <submittedName>
        <fullName evidence="1">Uncharacterized protein</fullName>
    </submittedName>
</protein>
<accession>A0ABS5LYN3</accession>
<gene>
    <name evidence="1" type="ORF">DJFAAGMI_04416</name>
</gene>
<keyword evidence="2" id="KW-1185">Reference proteome</keyword>
<sequence>MSNEITLMRLREFMLERAMCYDHFFKESESRSGWLTPGELRRACQESELLFDARETYVAALMVLEEFEQSMRTNKATGSEAGG</sequence>
<evidence type="ECO:0000313" key="2">
    <source>
        <dbReference type="Proteomes" id="UP001647436"/>
    </source>
</evidence>
<organism evidence="1 2">
    <name type="scientific">Comamonas brasiliensis</name>
    <dbReference type="NCBI Taxonomy" id="1812482"/>
    <lineage>
        <taxon>Bacteria</taxon>
        <taxon>Pseudomonadati</taxon>
        <taxon>Pseudomonadota</taxon>
        <taxon>Betaproteobacteria</taxon>
        <taxon>Burkholderiales</taxon>
        <taxon>Comamonadaceae</taxon>
        <taxon>Comamonas</taxon>
    </lineage>
</organism>
<reference evidence="1 2" key="1">
    <citation type="submission" date="2020-03" db="EMBL/GenBank/DDBJ databases">
        <title>The role of nitrogen metabolism on polyethylene biodegradation.</title>
        <authorList>
            <person name="Peixoto J."/>
            <person name="Vizzotto C.S."/>
            <person name="Ramos A."/>
            <person name="Alves G."/>
            <person name="Steindorff A."/>
            <person name="Kruger R."/>
        </authorList>
    </citation>
    <scope>NUCLEOTIDE SEQUENCE [LARGE SCALE GENOMIC DNA]</scope>
    <source>
        <strain evidence="1 2">PE63</strain>
    </source>
</reference>
<name>A0ABS5LYN3_9BURK</name>
<dbReference type="EMBL" id="JAANES010000006">
    <property type="protein sequence ID" value="MBS3021642.1"/>
    <property type="molecule type" value="Genomic_DNA"/>
</dbReference>